<evidence type="ECO:0000313" key="3">
    <source>
        <dbReference type="EMBL" id="PWC02043.1"/>
    </source>
</evidence>
<dbReference type="InterPro" id="IPR023365">
    <property type="entry name" value="Sortase_dom-sf"/>
</dbReference>
<dbReference type="KEGG" id="cyz:C3B44_08200"/>
<gene>
    <name evidence="3" type="ORF">DF222_04175</name>
</gene>
<keyword evidence="2" id="KW-0812">Transmembrane</keyword>
<name>A0A2U1T7T2_9CORY</name>
<dbReference type="EMBL" id="QEEZ01000006">
    <property type="protein sequence ID" value="PWC02043.1"/>
    <property type="molecule type" value="Genomic_DNA"/>
</dbReference>
<sequence length="247" mass="26173">MNTNSQPVDDADLDDDTTQPRRPMLWIVATIAVIAAVGAAFALFQQSSTPTEEAAEQPPATPENVAEEPEVGPAGGYVDTSAPVEMYIPSLDMHAGFESGPCRVKDGLIDPVTMDLACAYTSDDKPYSLPGSDAEDIVVLAGHTGAGVPGVFDDLYDGDADEHTVEIGDELLVRTVTSGDQWLSYRATDLHTPQKEVLAQSTEIWGSEPTPGRLLTISCVQPLNPFAPSLENAVVGWEYAGLVDVAA</sequence>
<keyword evidence="2" id="KW-0472">Membrane</keyword>
<evidence type="ECO:0000256" key="1">
    <source>
        <dbReference type="SAM" id="MobiDB-lite"/>
    </source>
</evidence>
<dbReference type="OrthoDB" id="4424319at2"/>
<accession>A0A2U1T7T2</accession>
<evidence type="ECO:0000313" key="4">
    <source>
        <dbReference type="Proteomes" id="UP000244989"/>
    </source>
</evidence>
<feature type="region of interest" description="Disordered" evidence="1">
    <location>
        <begin position="48"/>
        <end position="78"/>
    </location>
</feature>
<evidence type="ECO:0000256" key="2">
    <source>
        <dbReference type="SAM" id="Phobius"/>
    </source>
</evidence>
<organism evidence="3 4">
    <name type="scientific">Corynebacterium yudongzhengii</name>
    <dbReference type="NCBI Taxonomy" id="2080740"/>
    <lineage>
        <taxon>Bacteria</taxon>
        <taxon>Bacillati</taxon>
        <taxon>Actinomycetota</taxon>
        <taxon>Actinomycetes</taxon>
        <taxon>Mycobacteriales</taxon>
        <taxon>Corynebacteriaceae</taxon>
        <taxon>Corynebacterium</taxon>
    </lineage>
</organism>
<feature type="transmembrane region" description="Helical" evidence="2">
    <location>
        <begin position="24"/>
        <end position="44"/>
    </location>
</feature>
<dbReference type="Proteomes" id="UP000244989">
    <property type="component" value="Unassembled WGS sequence"/>
</dbReference>
<protein>
    <recommendedName>
        <fullName evidence="5">Sortase</fullName>
    </recommendedName>
</protein>
<evidence type="ECO:0008006" key="5">
    <source>
        <dbReference type="Google" id="ProtNLM"/>
    </source>
</evidence>
<dbReference type="AlphaFoldDB" id="A0A2U1T7T2"/>
<proteinExistence type="predicted"/>
<keyword evidence="2" id="KW-1133">Transmembrane helix</keyword>
<comment type="caution">
    <text evidence="3">The sequence shown here is derived from an EMBL/GenBank/DDBJ whole genome shotgun (WGS) entry which is preliminary data.</text>
</comment>
<reference evidence="4" key="1">
    <citation type="submission" date="2018-04" db="EMBL/GenBank/DDBJ databases">
        <authorList>
            <person name="Liu S."/>
            <person name="Wang Z."/>
            <person name="Li J."/>
        </authorList>
    </citation>
    <scope>NUCLEOTIDE SEQUENCE [LARGE SCALE GENOMIC DNA]</scope>
    <source>
        <strain evidence="4">2189</strain>
    </source>
</reference>
<keyword evidence="4" id="KW-1185">Reference proteome</keyword>
<dbReference type="RefSeq" id="WP_108431952.1">
    <property type="nucleotide sequence ID" value="NZ_CP026947.1"/>
</dbReference>
<dbReference type="Gene3D" id="2.40.260.10">
    <property type="entry name" value="Sortase"/>
    <property type="match status" value="1"/>
</dbReference>
<feature type="compositionally biased region" description="Low complexity" evidence="1">
    <location>
        <begin position="49"/>
        <end position="58"/>
    </location>
</feature>